<gene>
    <name evidence="2" type="primary">Dsec\GM18021</name>
    <name evidence="2" type="ORF">Dsec_GM18021</name>
</gene>
<dbReference type="OMA" id="WVMENIW"/>
<organism evidence="3">
    <name type="scientific">Drosophila sechellia</name>
    <name type="common">Fruit fly</name>
    <dbReference type="NCBI Taxonomy" id="7238"/>
    <lineage>
        <taxon>Eukaryota</taxon>
        <taxon>Metazoa</taxon>
        <taxon>Ecdysozoa</taxon>
        <taxon>Arthropoda</taxon>
        <taxon>Hexapoda</taxon>
        <taxon>Insecta</taxon>
        <taxon>Pterygota</taxon>
        <taxon>Neoptera</taxon>
        <taxon>Endopterygota</taxon>
        <taxon>Diptera</taxon>
        <taxon>Brachycera</taxon>
        <taxon>Muscomorpha</taxon>
        <taxon>Ephydroidea</taxon>
        <taxon>Drosophilidae</taxon>
        <taxon>Drosophila</taxon>
        <taxon>Sophophora</taxon>
    </lineage>
</organism>
<accession>B4I1G1</accession>
<sequence length="118" mass="13352">MAAIWPIAFELWDKRVRSVGPTSFLCTAALSGKCWPCFLANGGLNVVRNVVRNGKLFRINHWVMENIWQASVQPLNFIHNSHKNADADKQSASFQGYHLSPQERKISPATRQTPFNTN</sequence>
<dbReference type="HOGENOM" id="CLU_2075612_0_0_1"/>
<dbReference type="EMBL" id="CH480820">
    <property type="protein sequence ID" value="EDW54368.1"/>
    <property type="molecule type" value="Genomic_DNA"/>
</dbReference>
<feature type="region of interest" description="Disordered" evidence="1">
    <location>
        <begin position="99"/>
        <end position="118"/>
    </location>
</feature>
<name>B4I1G1_DROSE</name>
<protein>
    <submittedName>
        <fullName evidence="2">GM18021</fullName>
    </submittedName>
</protein>
<keyword evidence="3" id="KW-1185">Reference proteome</keyword>
<reference evidence="2 3" key="1">
    <citation type="journal article" date="2007" name="Nature">
        <title>Evolution of genes and genomes on the Drosophila phylogeny.</title>
        <authorList>
            <consortium name="Drosophila 12 Genomes Consortium"/>
            <person name="Clark A.G."/>
            <person name="Eisen M.B."/>
            <person name="Smith D.R."/>
            <person name="Bergman C.M."/>
            <person name="Oliver B."/>
            <person name="Markow T.A."/>
            <person name="Kaufman T.C."/>
            <person name="Kellis M."/>
            <person name="Gelbart W."/>
            <person name="Iyer V.N."/>
            <person name="Pollard D.A."/>
            <person name="Sackton T.B."/>
            <person name="Larracuente A.M."/>
            <person name="Singh N.D."/>
            <person name="Abad J.P."/>
            <person name="Abt D.N."/>
            <person name="Adryan B."/>
            <person name="Aguade M."/>
            <person name="Akashi H."/>
            <person name="Anderson W.W."/>
            <person name="Aquadro C.F."/>
            <person name="Ardell D.H."/>
            <person name="Arguello R."/>
            <person name="Artieri C.G."/>
            <person name="Barbash D.A."/>
            <person name="Barker D."/>
            <person name="Barsanti P."/>
            <person name="Batterham P."/>
            <person name="Batzoglou S."/>
            <person name="Begun D."/>
            <person name="Bhutkar A."/>
            <person name="Blanco E."/>
            <person name="Bosak S.A."/>
            <person name="Bradley R.K."/>
            <person name="Brand A.D."/>
            <person name="Brent M.R."/>
            <person name="Brooks A.N."/>
            <person name="Brown R.H."/>
            <person name="Butlin R.K."/>
            <person name="Caggese C."/>
            <person name="Calvi B.R."/>
            <person name="Bernardo de Carvalho A."/>
            <person name="Caspi A."/>
            <person name="Castrezana S."/>
            <person name="Celniker S.E."/>
            <person name="Chang J.L."/>
            <person name="Chapple C."/>
            <person name="Chatterji S."/>
            <person name="Chinwalla A."/>
            <person name="Civetta A."/>
            <person name="Clifton S.W."/>
            <person name="Comeron J.M."/>
            <person name="Costello J.C."/>
            <person name="Coyne J.A."/>
            <person name="Daub J."/>
            <person name="David R.G."/>
            <person name="Delcher A.L."/>
            <person name="Delehaunty K."/>
            <person name="Do C.B."/>
            <person name="Ebling H."/>
            <person name="Edwards K."/>
            <person name="Eickbush T."/>
            <person name="Evans J.D."/>
            <person name="Filipski A."/>
            <person name="Findeiss S."/>
            <person name="Freyhult E."/>
            <person name="Fulton L."/>
            <person name="Fulton R."/>
            <person name="Garcia A.C."/>
            <person name="Gardiner A."/>
            <person name="Garfield D.A."/>
            <person name="Garvin B.E."/>
            <person name="Gibson G."/>
            <person name="Gilbert D."/>
            <person name="Gnerre S."/>
            <person name="Godfrey J."/>
            <person name="Good R."/>
            <person name="Gotea V."/>
            <person name="Gravely B."/>
            <person name="Greenberg A.J."/>
            <person name="Griffiths-Jones S."/>
            <person name="Gross S."/>
            <person name="Guigo R."/>
            <person name="Gustafson E.A."/>
            <person name="Haerty W."/>
            <person name="Hahn M.W."/>
            <person name="Halligan D.L."/>
            <person name="Halpern A.L."/>
            <person name="Halter G.M."/>
            <person name="Han M.V."/>
            <person name="Heger A."/>
            <person name="Hillier L."/>
            <person name="Hinrichs A.S."/>
            <person name="Holmes I."/>
            <person name="Hoskins R.A."/>
            <person name="Hubisz M.J."/>
            <person name="Hultmark D."/>
            <person name="Huntley M.A."/>
            <person name="Jaffe D.B."/>
            <person name="Jagadeeshan S."/>
            <person name="Jeck W.R."/>
            <person name="Johnson J."/>
            <person name="Jones C.D."/>
            <person name="Jordan W.C."/>
            <person name="Karpen G.H."/>
            <person name="Kataoka E."/>
            <person name="Keightley P.D."/>
            <person name="Kheradpour P."/>
            <person name="Kirkness E.F."/>
            <person name="Koerich L.B."/>
            <person name="Kristiansen K."/>
            <person name="Kudrna D."/>
            <person name="Kulathinal R.J."/>
            <person name="Kumar S."/>
            <person name="Kwok R."/>
            <person name="Lander E."/>
            <person name="Langley C.H."/>
            <person name="Lapoint R."/>
            <person name="Lazzaro B.P."/>
            <person name="Lee S.J."/>
            <person name="Levesque L."/>
            <person name="Li R."/>
            <person name="Lin C.F."/>
            <person name="Lin M.F."/>
            <person name="Lindblad-Toh K."/>
            <person name="Llopart A."/>
            <person name="Long M."/>
            <person name="Low L."/>
            <person name="Lozovsky E."/>
            <person name="Lu J."/>
            <person name="Luo M."/>
            <person name="Machado C.A."/>
            <person name="Makalowski W."/>
            <person name="Marzo M."/>
            <person name="Matsuda M."/>
            <person name="Matzkin L."/>
            <person name="McAllister B."/>
            <person name="McBride C.S."/>
            <person name="McKernan B."/>
            <person name="McKernan K."/>
            <person name="Mendez-Lago M."/>
            <person name="Minx P."/>
            <person name="Mollenhauer M.U."/>
            <person name="Montooth K."/>
            <person name="Mount S.M."/>
            <person name="Mu X."/>
            <person name="Myers E."/>
            <person name="Negre B."/>
            <person name="Newfeld S."/>
            <person name="Nielsen R."/>
            <person name="Noor M.A."/>
            <person name="O'Grady P."/>
            <person name="Pachter L."/>
            <person name="Papaceit M."/>
            <person name="Parisi M.J."/>
            <person name="Parisi M."/>
            <person name="Parts L."/>
            <person name="Pedersen J.S."/>
            <person name="Pesole G."/>
            <person name="Phillippy A.M."/>
            <person name="Ponting C.P."/>
            <person name="Pop M."/>
            <person name="Porcelli D."/>
            <person name="Powell J.R."/>
            <person name="Prohaska S."/>
            <person name="Pruitt K."/>
            <person name="Puig M."/>
            <person name="Quesneville H."/>
            <person name="Ram K.R."/>
            <person name="Rand D."/>
            <person name="Rasmussen M.D."/>
            <person name="Reed L.K."/>
            <person name="Reenan R."/>
            <person name="Reily A."/>
            <person name="Remington K.A."/>
            <person name="Rieger T.T."/>
            <person name="Ritchie M.G."/>
            <person name="Robin C."/>
            <person name="Rogers Y.H."/>
            <person name="Rohde C."/>
            <person name="Rozas J."/>
            <person name="Rubenfield M.J."/>
            <person name="Ruiz A."/>
            <person name="Russo S."/>
            <person name="Salzberg S.L."/>
            <person name="Sanchez-Gracia A."/>
            <person name="Saranga D.J."/>
            <person name="Sato H."/>
            <person name="Schaeffer S.W."/>
            <person name="Schatz M.C."/>
            <person name="Schlenke T."/>
            <person name="Schwartz R."/>
            <person name="Segarra C."/>
            <person name="Singh R.S."/>
            <person name="Sirot L."/>
            <person name="Sirota M."/>
            <person name="Sisneros N.B."/>
            <person name="Smith C.D."/>
            <person name="Smith T.F."/>
            <person name="Spieth J."/>
            <person name="Stage D.E."/>
            <person name="Stark A."/>
            <person name="Stephan W."/>
            <person name="Strausberg R.L."/>
            <person name="Strempel S."/>
            <person name="Sturgill D."/>
            <person name="Sutton G."/>
            <person name="Sutton G.G."/>
            <person name="Tao W."/>
            <person name="Teichmann S."/>
            <person name="Tobari Y.N."/>
            <person name="Tomimura Y."/>
            <person name="Tsolas J.M."/>
            <person name="Valente V.L."/>
            <person name="Venter E."/>
            <person name="Venter J.C."/>
            <person name="Vicario S."/>
            <person name="Vieira F.G."/>
            <person name="Vilella A.J."/>
            <person name="Villasante A."/>
            <person name="Walenz B."/>
            <person name="Wang J."/>
            <person name="Wasserman M."/>
            <person name="Watts T."/>
            <person name="Wilson D."/>
            <person name="Wilson R.K."/>
            <person name="Wing R.A."/>
            <person name="Wolfner M.F."/>
            <person name="Wong A."/>
            <person name="Wong G.K."/>
            <person name="Wu C.I."/>
            <person name="Wu G."/>
            <person name="Yamamoto D."/>
            <person name="Yang H.P."/>
            <person name="Yang S.P."/>
            <person name="Yorke J.A."/>
            <person name="Yoshida K."/>
            <person name="Zdobnov E."/>
            <person name="Zhang P."/>
            <person name="Zhang Y."/>
            <person name="Zimin A.V."/>
            <person name="Baldwin J."/>
            <person name="Abdouelleil A."/>
            <person name="Abdulkadir J."/>
            <person name="Abebe A."/>
            <person name="Abera B."/>
            <person name="Abreu J."/>
            <person name="Acer S.C."/>
            <person name="Aftuck L."/>
            <person name="Alexander A."/>
            <person name="An P."/>
            <person name="Anderson E."/>
            <person name="Anderson S."/>
            <person name="Arachi H."/>
            <person name="Azer M."/>
            <person name="Bachantsang P."/>
            <person name="Barry A."/>
            <person name="Bayul T."/>
            <person name="Berlin A."/>
            <person name="Bessette D."/>
            <person name="Bloom T."/>
            <person name="Blye J."/>
            <person name="Boguslavskiy L."/>
            <person name="Bonnet C."/>
            <person name="Boukhgalter B."/>
            <person name="Bourzgui I."/>
            <person name="Brown A."/>
            <person name="Cahill P."/>
            <person name="Channer S."/>
            <person name="Cheshatsang Y."/>
            <person name="Chuda L."/>
            <person name="Citroen M."/>
            <person name="Collymore A."/>
            <person name="Cooke P."/>
            <person name="Costello M."/>
            <person name="D'Aco K."/>
            <person name="Daza R."/>
            <person name="De Haan G."/>
            <person name="DeGray S."/>
            <person name="DeMaso C."/>
            <person name="Dhargay N."/>
            <person name="Dooley K."/>
            <person name="Dooley E."/>
            <person name="Doricent M."/>
            <person name="Dorje P."/>
            <person name="Dorjee K."/>
            <person name="Dupes A."/>
            <person name="Elong R."/>
            <person name="Falk J."/>
            <person name="Farina A."/>
            <person name="Faro S."/>
            <person name="Ferguson D."/>
            <person name="Fisher S."/>
            <person name="Foley C.D."/>
            <person name="Franke A."/>
            <person name="Friedrich D."/>
            <person name="Gadbois L."/>
            <person name="Gearin G."/>
            <person name="Gearin C.R."/>
            <person name="Giannoukos G."/>
            <person name="Goode T."/>
            <person name="Graham J."/>
            <person name="Grandbois E."/>
            <person name="Grewal S."/>
            <person name="Gyaltsen K."/>
            <person name="Hafez N."/>
            <person name="Hagos B."/>
            <person name="Hall J."/>
            <person name="Henson C."/>
            <person name="Hollinger A."/>
            <person name="Honan T."/>
            <person name="Huard M.D."/>
            <person name="Hughes L."/>
            <person name="Hurhula B."/>
            <person name="Husby M.E."/>
            <person name="Kamat A."/>
            <person name="Kanga B."/>
            <person name="Kashin S."/>
            <person name="Khazanovich D."/>
            <person name="Kisner P."/>
            <person name="Lance K."/>
            <person name="Lara M."/>
            <person name="Lee W."/>
            <person name="Lennon N."/>
            <person name="Letendre F."/>
            <person name="LeVine R."/>
            <person name="Lipovsky A."/>
            <person name="Liu X."/>
            <person name="Liu J."/>
            <person name="Liu S."/>
            <person name="Lokyitsang T."/>
            <person name="Lokyitsang Y."/>
            <person name="Lubonja R."/>
            <person name="Lui A."/>
            <person name="MacDonald P."/>
            <person name="Magnisalis V."/>
            <person name="Maru K."/>
            <person name="Matthews C."/>
            <person name="McCusker W."/>
            <person name="McDonough S."/>
            <person name="Mehta T."/>
            <person name="Meldrim J."/>
            <person name="Meneus L."/>
            <person name="Mihai O."/>
            <person name="Mihalev A."/>
            <person name="Mihova T."/>
            <person name="Mittelman R."/>
            <person name="Mlenga V."/>
            <person name="Montmayeur A."/>
            <person name="Mulrain L."/>
            <person name="Navidi A."/>
            <person name="Naylor J."/>
            <person name="Negash T."/>
            <person name="Nguyen T."/>
            <person name="Nguyen N."/>
            <person name="Nicol R."/>
            <person name="Norbu C."/>
            <person name="Norbu N."/>
            <person name="Novod N."/>
            <person name="O'Neill B."/>
            <person name="Osman S."/>
            <person name="Markiewicz E."/>
            <person name="Oyono O.L."/>
            <person name="Patti C."/>
            <person name="Phunkhang P."/>
            <person name="Pierre F."/>
            <person name="Priest M."/>
            <person name="Raghuraman S."/>
            <person name="Rege F."/>
            <person name="Reyes R."/>
            <person name="Rise C."/>
            <person name="Rogov P."/>
            <person name="Ross K."/>
            <person name="Ryan E."/>
            <person name="Settipalli S."/>
            <person name="Shea T."/>
            <person name="Sherpa N."/>
            <person name="Shi L."/>
            <person name="Shih D."/>
            <person name="Sparrow T."/>
            <person name="Spaulding J."/>
            <person name="Stalker J."/>
            <person name="Stange-Thomann N."/>
            <person name="Stavropoulos S."/>
            <person name="Stone C."/>
            <person name="Strader C."/>
            <person name="Tesfaye S."/>
            <person name="Thomson T."/>
            <person name="Thoulutsang Y."/>
            <person name="Thoulutsang D."/>
            <person name="Topham K."/>
            <person name="Topping I."/>
            <person name="Tsamla T."/>
            <person name="Vassiliev H."/>
            <person name="Vo A."/>
            <person name="Wangchuk T."/>
            <person name="Wangdi T."/>
            <person name="Weiand M."/>
            <person name="Wilkinson J."/>
            <person name="Wilson A."/>
            <person name="Yadav S."/>
            <person name="Young G."/>
            <person name="Yu Q."/>
            <person name="Zembek L."/>
            <person name="Zhong D."/>
            <person name="Zimmer A."/>
            <person name="Zwirko Z."/>
            <person name="Jaffe D.B."/>
            <person name="Alvarez P."/>
            <person name="Brockman W."/>
            <person name="Butler J."/>
            <person name="Chin C."/>
            <person name="Gnerre S."/>
            <person name="Grabherr M."/>
            <person name="Kleber M."/>
            <person name="Mauceli E."/>
            <person name="MacCallum I."/>
        </authorList>
    </citation>
    <scope>NUCLEOTIDE SEQUENCE [LARGE SCALE GENOMIC DNA]</scope>
    <source>
        <strain evidence="3">Rob3c / Tucson 14021-0248.25</strain>
    </source>
</reference>
<evidence type="ECO:0000256" key="1">
    <source>
        <dbReference type="SAM" id="MobiDB-lite"/>
    </source>
</evidence>
<dbReference type="Proteomes" id="UP000001292">
    <property type="component" value="Unassembled WGS sequence"/>
</dbReference>
<dbReference type="AlphaFoldDB" id="B4I1G1"/>
<evidence type="ECO:0000313" key="2">
    <source>
        <dbReference type="EMBL" id="EDW54368.1"/>
    </source>
</evidence>
<proteinExistence type="predicted"/>
<evidence type="ECO:0000313" key="3">
    <source>
        <dbReference type="Proteomes" id="UP000001292"/>
    </source>
</evidence>
<feature type="compositionally biased region" description="Polar residues" evidence="1">
    <location>
        <begin position="109"/>
        <end position="118"/>
    </location>
</feature>